<dbReference type="PROSITE" id="PS51450">
    <property type="entry name" value="LRR"/>
    <property type="match status" value="6"/>
</dbReference>
<dbReference type="InterPro" id="IPR003591">
    <property type="entry name" value="Leu-rich_rpt_typical-subtyp"/>
</dbReference>
<feature type="compositionally biased region" description="Low complexity" evidence="3">
    <location>
        <begin position="101"/>
        <end position="123"/>
    </location>
</feature>
<dbReference type="Gene3D" id="3.80.10.10">
    <property type="entry name" value="Ribonuclease Inhibitor"/>
    <property type="match status" value="3"/>
</dbReference>
<evidence type="ECO:0000256" key="1">
    <source>
        <dbReference type="ARBA" id="ARBA00022614"/>
    </source>
</evidence>
<dbReference type="EMBL" id="KI440846">
    <property type="protein sequence ID" value="ERS98693.1"/>
    <property type="molecule type" value="Genomic_DNA"/>
</dbReference>
<organism evidence="5 6">
    <name type="scientific">Sporothrix schenckii (strain ATCC 58251 / de Perez 2211183)</name>
    <name type="common">Rose-picker's disease fungus</name>
    <dbReference type="NCBI Taxonomy" id="1391915"/>
    <lineage>
        <taxon>Eukaryota</taxon>
        <taxon>Fungi</taxon>
        <taxon>Dikarya</taxon>
        <taxon>Ascomycota</taxon>
        <taxon>Pezizomycotina</taxon>
        <taxon>Sordariomycetes</taxon>
        <taxon>Sordariomycetidae</taxon>
        <taxon>Ophiostomatales</taxon>
        <taxon>Ophiostomataceae</taxon>
        <taxon>Sporothrix</taxon>
    </lineage>
</organism>
<dbReference type="SMART" id="SM00365">
    <property type="entry name" value="LRR_SD22"/>
    <property type="match status" value="9"/>
</dbReference>
<dbReference type="eggNOG" id="KOG0531">
    <property type="taxonomic scope" value="Eukaryota"/>
</dbReference>
<reference evidence="6" key="1">
    <citation type="journal article" date="2014" name="Genome Announc.">
        <title>Genome sequence of the pathogenic fungus Sporothrix schenckii (ATCC 58251).</title>
        <authorList>
            <person name="Cuomo C.A."/>
            <person name="Rodriguez-Del Valle N."/>
            <person name="Perez-Sanchez L."/>
            <person name="Abouelleil A."/>
            <person name="Goldberg J."/>
            <person name="Young S."/>
            <person name="Zeng Q."/>
            <person name="Birren B.W."/>
        </authorList>
    </citation>
    <scope>NUCLEOTIDE SEQUENCE [LARGE SCALE GENOMIC DNA]</scope>
    <source>
        <strain evidence="6">ATCC 58251 / de Perez 2211183</strain>
    </source>
</reference>
<keyword evidence="1" id="KW-0433">Leucine-rich repeat</keyword>
<dbReference type="FunFam" id="3.80.10.10:FF:001078">
    <property type="entry name" value="Protein phosphatase PP1 regulatory subunit sds22"/>
    <property type="match status" value="1"/>
</dbReference>
<dbReference type="SMART" id="SM00446">
    <property type="entry name" value="LRRcap"/>
    <property type="match status" value="1"/>
</dbReference>
<dbReference type="OrthoDB" id="266138at2759"/>
<proteinExistence type="predicted"/>
<dbReference type="InterPro" id="IPR001611">
    <property type="entry name" value="Leu-rich_rpt"/>
</dbReference>
<dbReference type="SMART" id="SM00369">
    <property type="entry name" value="LRR_TYP"/>
    <property type="match status" value="6"/>
</dbReference>
<dbReference type="HOGENOM" id="CLU_044236_0_1_1"/>
<evidence type="ECO:0000256" key="3">
    <source>
        <dbReference type="SAM" id="MobiDB-lite"/>
    </source>
</evidence>
<evidence type="ECO:0000256" key="2">
    <source>
        <dbReference type="ARBA" id="ARBA00022737"/>
    </source>
</evidence>
<feature type="domain" description="U2A'/phosphoprotein 32 family A C-terminal" evidence="4">
    <location>
        <begin position="482"/>
        <end position="500"/>
    </location>
</feature>
<evidence type="ECO:0000313" key="6">
    <source>
        <dbReference type="Proteomes" id="UP000018087"/>
    </source>
</evidence>
<dbReference type="SUPFAM" id="SSF52058">
    <property type="entry name" value="L domain-like"/>
    <property type="match status" value="1"/>
</dbReference>
<evidence type="ECO:0000313" key="5">
    <source>
        <dbReference type="EMBL" id="ERS98693.1"/>
    </source>
</evidence>
<dbReference type="PANTHER" id="PTHR46652">
    <property type="entry name" value="LEUCINE-RICH REPEAT AND IQ DOMAIN-CONTAINING PROTEIN 1-RELATED"/>
    <property type="match status" value="1"/>
</dbReference>
<dbReference type="PANTHER" id="PTHR46652:SF3">
    <property type="entry name" value="LEUCINE-RICH REPEAT-CONTAINING PROTEIN 9"/>
    <property type="match status" value="1"/>
</dbReference>
<dbReference type="InterPro" id="IPR050836">
    <property type="entry name" value="SDS22/Internalin_LRR"/>
</dbReference>
<name>U7PSS0_SPOS1</name>
<dbReference type="Proteomes" id="UP000018087">
    <property type="component" value="Unassembled WGS sequence"/>
</dbReference>
<evidence type="ECO:0000259" key="4">
    <source>
        <dbReference type="SMART" id="SM00446"/>
    </source>
</evidence>
<dbReference type="Pfam" id="PF13516">
    <property type="entry name" value="LRR_6"/>
    <property type="match status" value="1"/>
</dbReference>
<feature type="compositionally biased region" description="Low complexity" evidence="3">
    <location>
        <begin position="18"/>
        <end position="46"/>
    </location>
</feature>
<dbReference type="InterPro" id="IPR003603">
    <property type="entry name" value="U2A'_phosphoprotein32A_C"/>
</dbReference>
<protein>
    <recommendedName>
        <fullName evidence="4">U2A'/phosphoprotein 32 family A C-terminal domain-containing protein</fullName>
    </recommendedName>
</protein>
<dbReference type="Pfam" id="PF13855">
    <property type="entry name" value="LRR_8"/>
    <property type="match status" value="1"/>
</dbReference>
<keyword evidence="2" id="KW-0677">Repeat</keyword>
<dbReference type="STRING" id="1391915.U7PSS0"/>
<dbReference type="InterPro" id="IPR032675">
    <property type="entry name" value="LRR_dom_sf"/>
</dbReference>
<feature type="compositionally biased region" description="Low complexity" evidence="3">
    <location>
        <begin position="380"/>
        <end position="395"/>
    </location>
</feature>
<feature type="region of interest" description="Disordered" evidence="3">
    <location>
        <begin position="1"/>
        <end position="127"/>
    </location>
</feature>
<keyword evidence="6" id="KW-1185">Reference proteome</keyword>
<feature type="region of interest" description="Disordered" evidence="3">
    <location>
        <begin position="370"/>
        <end position="395"/>
    </location>
</feature>
<dbReference type="AlphaFoldDB" id="U7PSS0"/>
<sequence>MAQDGEQPSVAVSEDQATETTQTAQTAPQHDLPTTPHQPQTHITLPDGTTAAPGVTPAGSDKGDGEDQLADSVTSTAASPGLRNSKGWDGKLRMPKKNASPTPATGATGAAETTETTGATATGDLSGHHNVVLANPEALSDPEYSDDENVVPGEEIAADEDLLNDEDPDTDEILATHARIHDIDALRLERFKKVVRLCLRQNSIQSLSSGLAPVADTLQELDVYDNLVSHMRGVEKLPNLTSLDLSFNKIKHIKHLAPLTKLVDLYLVANKVSSLDGLADLPAAATLRMLELGSNRLRSIAPLAGFGFVALEELWLAKNKITSLEGLQNLPKLRLLSVQSNRIRDLRPLHGVPTLEELYISHNALESLESLRRPAEPSETETGAEAAAGAAPAANGNTAVTADADVSGGAAPGGAVPRLRVLDVSNNALTSFAGTEHLAALEEVWASYNRVADFADVERCLRDKKDLDTVYLEGNPLQLRAPALYRNKVRMALPQVQQIDASTSPLA</sequence>
<accession>U7PSS0</accession>
<gene>
    <name evidence="5" type="ORF">HMPREF1624_05480</name>
</gene>